<accession>A0ABR6NAM0</accession>
<reference evidence="4 5" key="1">
    <citation type="submission" date="2020-08" db="EMBL/GenBank/DDBJ databases">
        <title>Exploring microbial biodiversity for novel pathways involved in the catabolism of aromatic compounds derived from lignin.</title>
        <authorList>
            <person name="Elkins J."/>
        </authorList>
    </citation>
    <scope>NUCLEOTIDE SEQUENCE [LARGE SCALE GENOMIC DNA]</scope>
    <source>
        <strain evidence="4 5">B1D3A</strain>
    </source>
</reference>
<feature type="region of interest" description="Disordered" evidence="3">
    <location>
        <begin position="75"/>
        <end position="97"/>
    </location>
</feature>
<dbReference type="RefSeq" id="WP_184149281.1">
    <property type="nucleotide sequence ID" value="NZ_JACHKA010000001.1"/>
</dbReference>
<evidence type="ECO:0000256" key="2">
    <source>
        <dbReference type="HAMAP-Rule" id="MF_00634"/>
    </source>
</evidence>
<dbReference type="NCBIfam" id="TIGR00251">
    <property type="entry name" value="DUF167 family protein"/>
    <property type="match status" value="1"/>
</dbReference>
<name>A0ABR6NAM0_9SPHN</name>
<evidence type="ECO:0000256" key="3">
    <source>
        <dbReference type="SAM" id="MobiDB-lite"/>
    </source>
</evidence>
<dbReference type="Proteomes" id="UP001138540">
    <property type="component" value="Unassembled WGS sequence"/>
</dbReference>
<comment type="caution">
    <text evidence="4">The sequence shown here is derived from an EMBL/GenBank/DDBJ whole genome shotgun (WGS) entry which is preliminary data.</text>
</comment>
<dbReference type="HAMAP" id="MF_00634">
    <property type="entry name" value="UPF0235"/>
    <property type="match status" value="1"/>
</dbReference>
<dbReference type="InterPro" id="IPR003746">
    <property type="entry name" value="DUF167"/>
</dbReference>
<comment type="similarity">
    <text evidence="1 2">Belongs to the UPF0235 family.</text>
</comment>
<evidence type="ECO:0000256" key="1">
    <source>
        <dbReference type="ARBA" id="ARBA00010364"/>
    </source>
</evidence>
<keyword evidence="5" id="KW-1185">Reference proteome</keyword>
<sequence length="97" mass="10468">MLAVRLTPRAARERIGGTFADAHGQRWLQVSVTAPPDKGRANAALVALLAKRLRLPQSSILLETGDTNRLKRLRLTGADPGAEESLRDIAGQERSTA</sequence>
<evidence type="ECO:0000313" key="5">
    <source>
        <dbReference type="Proteomes" id="UP001138540"/>
    </source>
</evidence>
<dbReference type="SUPFAM" id="SSF69786">
    <property type="entry name" value="YggU-like"/>
    <property type="match status" value="1"/>
</dbReference>
<organism evidence="4 5">
    <name type="scientific">Sphingobium lignivorans</name>
    <dbReference type="NCBI Taxonomy" id="2735886"/>
    <lineage>
        <taxon>Bacteria</taxon>
        <taxon>Pseudomonadati</taxon>
        <taxon>Pseudomonadota</taxon>
        <taxon>Alphaproteobacteria</taxon>
        <taxon>Sphingomonadales</taxon>
        <taxon>Sphingomonadaceae</taxon>
        <taxon>Sphingobium</taxon>
    </lineage>
</organism>
<dbReference type="Pfam" id="PF02594">
    <property type="entry name" value="DUF167"/>
    <property type="match status" value="1"/>
</dbReference>
<gene>
    <name evidence="4" type="ORF">HNP60_000299</name>
</gene>
<proteinExistence type="inferred from homology"/>
<dbReference type="EMBL" id="JACHKA010000001">
    <property type="protein sequence ID" value="MBB5984325.1"/>
    <property type="molecule type" value="Genomic_DNA"/>
</dbReference>
<feature type="compositionally biased region" description="Basic and acidic residues" evidence="3">
    <location>
        <begin position="84"/>
        <end position="97"/>
    </location>
</feature>
<dbReference type="SMART" id="SM01152">
    <property type="entry name" value="DUF167"/>
    <property type="match status" value="1"/>
</dbReference>
<dbReference type="Gene3D" id="3.30.1200.10">
    <property type="entry name" value="YggU-like"/>
    <property type="match status" value="1"/>
</dbReference>
<dbReference type="InterPro" id="IPR036591">
    <property type="entry name" value="YggU-like_sf"/>
</dbReference>
<evidence type="ECO:0000313" key="4">
    <source>
        <dbReference type="EMBL" id="MBB5984325.1"/>
    </source>
</evidence>
<protein>
    <recommendedName>
        <fullName evidence="2">UPF0235 protein HNP60_000299</fullName>
    </recommendedName>
</protein>